<evidence type="ECO:0000313" key="2">
    <source>
        <dbReference type="Proteomes" id="UP000475325"/>
    </source>
</evidence>
<name>A0A7C8JE26_ORBOL</name>
<dbReference type="Proteomes" id="UP000475325">
    <property type="component" value="Unassembled WGS sequence"/>
</dbReference>
<proteinExistence type="predicted"/>
<gene>
    <name evidence="1" type="ORF">TWF102_003890</name>
</gene>
<organism evidence="1 2">
    <name type="scientific">Orbilia oligospora</name>
    <name type="common">Nematode-trapping fungus</name>
    <name type="synonym">Arthrobotrys oligospora</name>
    <dbReference type="NCBI Taxonomy" id="2813651"/>
    <lineage>
        <taxon>Eukaryota</taxon>
        <taxon>Fungi</taxon>
        <taxon>Dikarya</taxon>
        <taxon>Ascomycota</taxon>
        <taxon>Pezizomycotina</taxon>
        <taxon>Orbiliomycetes</taxon>
        <taxon>Orbiliales</taxon>
        <taxon>Orbiliaceae</taxon>
        <taxon>Orbilia</taxon>
    </lineage>
</organism>
<evidence type="ECO:0000313" key="1">
    <source>
        <dbReference type="EMBL" id="KAF3103067.1"/>
    </source>
</evidence>
<dbReference type="EMBL" id="WIQW01000019">
    <property type="protein sequence ID" value="KAF3103067.1"/>
    <property type="molecule type" value="Genomic_DNA"/>
</dbReference>
<dbReference type="AlphaFoldDB" id="A0A7C8JE26"/>
<protein>
    <submittedName>
        <fullName evidence="1">Uncharacterized protein</fullName>
    </submittedName>
</protein>
<reference evidence="1 2" key="1">
    <citation type="submission" date="2019-06" db="EMBL/GenBank/DDBJ databases">
        <authorList>
            <person name="Palmer J.M."/>
        </authorList>
    </citation>
    <scope>NUCLEOTIDE SEQUENCE [LARGE SCALE GENOMIC DNA]</scope>
    <source>
        <strain evidence="1 2">TWF102</strain>
    </source>
</reference>
<accession>A0A7C8JE26</accession>
<comment type="caution">
    <text evidence="1">The sequence shown here is derived from an EMBL/GenBank/DDBJ whole genome shotgun (WGS) entry which is preliminary data.</text>
</comment>
<sequence length="100" mass="11570">MPRCIRVRALEIYDNFSTRRAIVSQKLVALQRANTMASSHLDNLWRASREFQSSFRKFIRTGAATGLHNGSETMRYPTVDVPDVTEEYLTELLDIRGFKF</sequence>